<dbReference type="GO" id="GO:0005634">
    <property type="term" value="C:nucleus"/>
    <property type="evidence" value="ECO:0007669"/>
    <property type="project" value="TreeGrafter"/>
</dbReference>
<dbReference type="AlphaFoldDB" id="A0A0C2WB09"/>
<dbReference type="Proteomes" id="UP000054549">
    <property type="component" value="Unassembled WGS sequence"/>
</dbReference>
<dbReference type="GO" id="GO:0005524">
    <property type="term" value="F:ATP binding"/>
    <property type="evidence" value="ECO:0007669"/>
    <property type="project" value="UniProtKB-KW"/>
</dbReference>
<comment type="similarity">
    <text evidence="1">Belongs to the helicase family. RecQ subfamily.</text>
</comment>
<dbReference type="GO" id="GO:0003677">
    <property type="term" value="F:DNA binding"/>
    <property type="evidence" value="ECO:0007669"/>
    <property type="project" value="UniProtKB-KW"/>
</dbReference>
<evidence type="ECO:0000256" key="3">
    <source>
        <dbReference type="ARBA" id="ARBA00022840"/>
    </source>
</evidence>
<keyword evidence="4" id="KW-0238">DNA-binding</keyword>
<accession>A0A0C2WB09</accession>
<protein>
    <recommendedName>
        <fullName evidence="8">DNA 3'-5' helicase</fullName>
        <ecNumber evidence="8">5.6.2.4</ecNumber>
    </recommendedName>
</protein>
<dbReference type="InterPro" id="IPR001650">
    <property type="entry name" value="Helicase_C-like"/>
</dbReference>
<keyword evidence="11" id="KW-1185">Reference proteome</keyword>
<gene>
    <name evidence="10" type="ORF">M378DRAFT_19589</name>
</gene>
<dbReference type="EMBL" id="KN819314">
    <property type="protein sequence ID" value="KIL53766.1"/>
    <property type="molecule type" value="Genomic_DNA"/>
</dbReference>
<dbReference type="PROSITE" id="PS51192">
    <property type="entry name" value="HELICASE_ATP_BIND_1"/>
    <property type="match status" value="1"/>
</dbReference>
<dbReference type="OrthoDB" id="10261556at2759"/>
<comment type="catalytic activity">
    <reaction evidence="7">
        <text>Couples ATP hydrolysis with the unwinding of duplex DNA by translocating in the 3'-5' direction.</text>
        <dbReference type="EC" id="5.6.2.4"/>
    </reaction>
</comment>
<dbReference type="GO" id="GO:0005694">
    <property type="term" value="C:chromosome"/>
    <property type="evidence" value="ECO:0007669"/>
    <property type="project" value="TreeGrafter"/>
</dbReference>
<evidence type="ECO:0000256" key="2">
    <source>
        <dbReference type="ARBA" id="ARBA00022741"/>
    </source>
</evidence>
<keyword evidence="3" id="KW-0067">ATP-binding</keyword>
<keyword evidence="2" id="KW-0547">Nucleotide-binding</keyword>
<dbReference type="SUPFAM" id="SSF52540">
    <property type="entry name" value="P-loop containing nucleoside triphosphate hydrolases"/>
    <property type="match status" value="1"/>
</dbReference>
<dbReference type="Pfam" id="PF00271">
    <property type="entry name" value="Helicase_C"/>
    <property type="match status" value="1"/>
</dbReference>
<proteinExistence type="inferred from homology"/>
<dbReference type="GO" id="GO:0000724">
    <property type="term" value="P:double-strand break repair via homologous recombination"/>
    <property type="evidence" value="ECO:0007669"/>
    <property type="project" value="TreeGrafter"/>
</dbReference>
<organism evidence="10 11">
    <name type="scientific">Amanita muscaria (strain Koide BX008)</name>
    <dbReference type="NCBI Taxonomy" id="946122"/>
    <lineage>
        <taxon>Eukaryota</taxon>
        <taxon>Fungi</taxon>
        <taxon>Dikarya</taxon>
        <taxon>Basidiomycota</taxon>
        <taxon>Agaricomycotina</taxon>
        <taxon>Agaricomycetes</taxon>
        <taxon>Agaricomycetidae</taxon>
        <taxon>Agaricales</taxon>
        <taxon>Pluteineae</taxon>
        <taxon>Amanitaceae</taxon>
        <taxon>Amanita</taxon>
    </lineage>
</organism>
<dbReference type="GO" id="GO:0005737">
    <property type="term" value="C:cytoplasm"/>
    <property type="evidence" value="ECO:0007669"/>
    <property type="project" value="TreeGrafter"/>
</dbReference>
<keyword evidence="6" id="KW-0539">Nucleus</keyword>
<keyword evidence="5" id="KW-0413">Isomerase</keyword>
<dbReference type="Pfam" id="PF00270">
    <property type="entry name" value="DEAD"/>
    <property type="match status" value="1"/>
</dbReference>
<evidence type="ECO:0000256" key="4">
    <source>
        <dbReference type="ARBA" id="ARBA00023125"/>
    </source>
</evidence>
<evidence type="ECO:0000313" key="10">
    <source>
        <dbReference type="EMBL" id="KIL53766.1"/>
    </source>
</evidence>
<evidence type="ECO:0000256" key="1">
    <source>
        <dbReference type="ARBA" id="ARBA00005446"/>
    </source>
</evidence>
<name>A0A0C2WB09_AMAMK</name>
<dbReference type="GO" id="GO:0009378">
    <property type="term" value="F:four-way junction helicase activity"/>
    <property type="evidence" value="ECO:0007669"/>
    <property type="project" value="TreeGrafter"/>
</dbReference>
<dbReference type="EC" id="5.6.2.4" evidence="8"/>
<evidence type="ECO:0000256" key="6">
    <source>
        <dbReference type="ARBA" id="ARBA00023242"/>
    </source>
</evidence>
<evidence type="ECO:0000313" key="11">
    <source>
        <dbReference type="Proteomes" id="UP000054549"/>
    </source>
</evidence>
<dbReference type="InterPro" id="IPR027417">
    <property type="entry name" value="P-loop_NTPase"/>
</dbReference>
<evidence type="ECO:0000256" key="8">
    <source>
        <dbReference type="ARBA" id="ARBA00034808"/>
    </source>
</evidence>
<dbReference type="PANTHER" id="PTHR13710:SF153">
    <property type="entry name" value="RECQ-LIKE DNA HELICASE BLM"/>
    <property type="match status" value="1"/>
</dbReference>
<dbReference type="PANTHER" id="PTHR13710">
    <property type="entry name" value="DNA HELICASE RECQ FAMILY MEMBER"/>
    <property type="match status" value="1"/>
</dbReference>
<evidence type="ECO:0000256" key="5">
    <source>
        <dbReference type="ARBA" id="ARBA00023235"/>
    </source>
</evidence>
<dbReference type="InParanoid" id="A0A0C2WB09"/>
<dbReference type="Gene3D" id="3.40.50.300">
    <property type="entry name" value="P-loop containing nucleotide triphosphate hydrolases"/>
    <property type="match status" value="2"/>
</dbReference>
<dbReference type="InterPro" id="IPR014001">
    <property type="entry name" value="Helicase_ATP-bd"/>
</dbReference>
<dbReference type="InterPro" id="IPR011545">
    <property type="entry name" value="DEAD/DEAH_box_helicase_dom"/>
</dbReference>
<dbReference type="GO" id="GO:0043138">
    <property type="term" value="F:3'-5' DNA helicase activity"/>
    <property type="evidence" value="ECO:0007669"/>
    <property type="project" value="UniProtKB-EC"/>
</dbReference>
<reference evidence="10 11" key="1">
    <citation type="submission" date="2014-04" db="EMBL/GenBank/DDBJ databases">
        <title>Evolutionary Origins and Diversification of the Mycorrhizal Mutualists.</title>
        <authorList>
            <consortium name="DOE Joint Genome Institute"/>
            <consortium name="Mycorrhizal Genomics Consortium"/>
            <person name="Kohler A."/>
            <person name="Kuo A."/>
            <person name="Nagy L.G."/>
            <person name="Floudas D."/>
            <person name="Copeland A."/>
            <person name="Barry K.W."/>
            <person name="Cichocki N."/>
            <person name="Veneault-Fourrey C."/>
            <person name="LaButti K."/>
            <person name="Lindquist E.A."/>
            <person name="Lipzen A."/>
            <person name="Lundell T."/>
            <person name="Morin E."/>
            <person name="Murat C."/>
            <person name="Riley R."/>
            <person name="Ohm R."/>
            <person name="Sun H."/>
            <person name="Tunlid A."/>
            <person name="Henrissat B."/>
            <person name="Grigoriev I.V."/>
            <person name="Hibbett D.S."/>
            <person name="Martin F."/>
        </authorList>
    </citation>
    <scope>NUCLEOTIDE SEQUENCE [LARGE SCALE GENOMIC DNA]</scope>
    <source>
        <strain evidence="10 11">Koide BX008</strain>
    </source>
</reference>
<sequence>MLPLLAHPEKMVLILSPLKVLQRDQARRFKKMKIPAVAVNGDTWTPSMLKHLNEKRQGAILSSPEMCLRHPEFRKWLTAKETTNEIMAIIVDEAHCISQWGGDFRPVYSQIEKLRAFMPPDVPVLLTSATLPPAALADCCSRMKVDFKDSFTLNLGNHRPNITVSVLHMDGSKDYKAVYNNLPDPNSIVSAEDLPKTIVFTNSVNTTQVLCRDLRLRYGSQFHRHIDFLHAHRTAKAKRRVMDLFGKGVVKVLIATEAAGMVWHTFLARNLH</sequence>
<feature type="domain" description="Helicase ATP-binding" evidence="9">
    <location>
        <begin position="1"/>
        <end position="149"/>
    </location>
</feature>
<dbReference type="STRING" id="946122.A0A0C2WB09"/>
<evidence type="ECO:0000259" key="9">
    <source>
        <dbReference type="PROSITE" id="PS51192"/>
    </source>
</evidence>
<evidence type="ECO:0000256" key="7">
    <source>
        <dbReference type="ARBA" id="ARBA00034617"/>
    </source>
</evidence>
<dbReference type="HOGENOM" id="CLU_001103_19_6_1"/>